<name>L7JT53_TRAHO</name>
<dbReference type="EMBL" id="JH994038">
    <property type="protein sequence ID" value="ELQ74500.1"/>
    <property type="molecule type" value="Genomic_DNA"/>
</dbReference>
<protein>
    <submittedName>
        <fullName evidence="1">Uncharacterized protein</fullName>
    </submittedName>
</protein>
<dbReference type="InParanoid" id="L7JT53"/>
<reference evidence="1 2" key="1">
    <citation type="journal article" date="2012" name="PLoS Pathog.">
        <title>The genome of the obligate intracellular parasite Trachipleistophora hominis: new insights into microsporidian genome dynamics and reductive evolution.</title>
        <authorList>
            <person name="Heinz E."/>
            <person name="Williams T.A."/>
            <person name="Nakjang S."/>
            <person name="Noel C.J."/>
            <person name="Swan D.C."/>
            <person name="Goldberg A.V."/>
            <person name="Harris S.R."/>
            <person name="Weinmaier T."/>
            <person name="Markert S."/>
            <person name="Becher D."/>
            <person name="Bernhardt J."/>
            <person name="Dagan T."/>
            <person name="Hacker C."/>
            <person name="Lucocq J.M."/>
            <person name="Schweder T."/>
            <person name="Rattei T."/>
            <person name="Hall N."/>
            <person name="Hirt R.P."/>
            <person name="Embley T.M."/>
        </authorList>
    </citation>
    <scope>NUCLEOTIDE SEQUENCE [LARGE SCALE GENOMIC DNA]</scope>
</reference>
<evidence type="ECO:0000313" key="1">
    <source>
        <dbReference type="EMBL" id="ELQ74500.1"/>
    </source>
</evidence>
<evidence type="ECO:0000313" key="2">
    <source>
        <dbReference type="Proteomes" id="UP000011185"/>
    </source>
</evidence>
<proteinExistence type="predicted"/>
<sequence>MTSFIFVFSNFAALRIYRLENFCPTISMAFNLEKPVESIETLSKETYNVLCTPFTGIRSSFTINRGALLAIENGNMSSNIALLYSTSNFLSHLLIDNDKNVFIKSVFVQKNVICKNTIVMNRNNPVTDLNIVFNLPLTVSMNMIVDKVANYKIGVITKIKTCT</sequence>
<dbReference type="HOGENOM" id="CLU_1628217_0_0_1"/>
<keyword evidence="2" id="KW-1185">Reference proteome</keyword>
<dbReference type="AlphaFoldDB" id="L7JT53"/>
<organism evidence="1 2">
    <name type="scientific">Trachipleistophora hominis</name>
    <name type="common">Microsporidian parasite</name>
    <dbReference type="NCBI Taxonomy" id="72359"/>
    <lineage>
        <taxon>Eukaryota</taxon>
        <taxon>Fungi</taxon>
        <taxon>Fungi incertae sedis</taxon>
        <taxon>Microsporidia</taxon>
        <taxon>Pleistophoridae</taxon>
        <taxon>Trachipleistophora</taxon>
    </lineage>
</organism>
<dbReference type="VEuPathDB" id="MicrosporidiaDB:THOM_2595"/>
<accession>L7JT53</accession>
<gene>
    <name evidence="1" type="ORF">THOM_2595</name>
</gene>
<dbReference type="Proteomes" id="UP000011185">
    <property type="component" value="Unassembled WGS sequence"/>
</dbReference>